<protein>
    <submittedName>
        <fullName evidence="2">Bifunctional DNA primase/polymerase</fullName>
    </submittedName>
</protein>
<accession>A0ABV6P031</accession>
<name>A0ABV6P031_9ACTN</name>
<dbReference type="InterPro" id="IPR015330">
    <property type="entry name" value="DNA_primase/pol_bifunc_N"/>
</dbReference>
<evidence type="ECO:0000259" key="1">
    <source>
        <dbReference type="SMART" id="SM00943"/>
    </source>
</evidence>
<comment type="caution">
    <text evidence="2">The sequence shown here is derived from an EMBL/GenBank/DDBJ whole genome shotgun (WGS) entry which is preliminary data.</text>
</comment>
<organism evidence="2 3">
    <name type="scientific">Plantactinospora siamensis</name>
    <dbReference type="NCBI Taxonomy" id="555372"/>
    <lineage>
        <taxon>Bacteria</taxon>
        <taxon>Bacillati</taxon>
        <taxon>Actinomycetota</taxon>
        <taxon>Actinomycetes</taxon>
        <taxon>Micromonosporales</taxon>
        <taxon>Micromonosporaceae</taxon>
        <taxon>Plantactinospora</taxon>
    </lineage>
</organism>
<dbReference type="Pfam" id="PF09250">
    <property type="entry name" value="Prim-Pol"/>
    <property type="match status" value="1"/>
</dbReference>
<gene>
    <name evidence="2" type="ORF">ACFFHU_19890</name>
</gene>
<dbReference type="SMART" id="SM00943">
    <property type="entry name" value="Prim-Pol"/>
    <property type="match status" value="1"/>
</dbReference>
<sequence>MWGSNRPPLVELTSLERTRLRRVALRYAGHGWDVTPGAFLARDRFVCGRVGCPTTGCHPAIEDWERSASADPARVAAWWRVRPYGVLLATGRAFDAIEVPAYLGQRVLDATRPYARAETAAEGRGPVAVTPGGRWIFLVSPGEPLRPELDQCLYVIRHGFGSWIPAPPTRLAEGVVRWAVAPEETRWRLPDPYSVQEILVDALRAVAPAAPVTLLAGHLPAPRRGY</sequence>
<dbReference type="RefSeq" id="WP_377340996.1">
    <property type="nucleotide sequence ID" value="NZ_JBHLUE010000016.1"/>
</dbReference>
<feature type="domain" description="DNA primase/polymerase bifunctional N-terminal" evidence="1">
    <location>
        <begin position="24"/>
        <end position="189"/>
    </location>
</feature>
<proteinExistence type="predicted"/>
<dbReference type="Proteomes" id="UP001589894">
    <property type="component" value="Unassembled WGS sequence"/>
</dbReference>
<dbReference type="EMBL" id="JBHLUE010000016">
    <property type="protein sequence ID" value="MFC0566387.1"/>
    <property type="molecule type" value="Genomic_DNA"/>
</dbReference>
<keyword evidence="3" id="KW-1185">Reference proteome</keyword>
<evidence type="ECO:0000313" key="2">
    <source>
        <dbReference type="EMBL" id="MFC0566387.1"/>
    </source>
</evidence>
<evidence type="ECO:0000313" key="3">
    <source>
        <dbReference type="Proteomes" id="UP001589894"/>
    </source>
</evidence>
<reference evidence="2 3" key="1">
    <citation type="submission" date="2024-09" db="EMBL/GenBank/DDBJ databases">
        <authorList>
            <person name="Sun Q."/>
            <person name="Mori K."/>
        </authorList>
    </citation>
    <scope>NUCLEOTIDE SEQUENCE [LARGE SCALE GENOMIC DNA]</scope>
    <source>
        <strain evidence="2 3">TBRC 2205</strain>
    </source>
</reference>